<accession>A0A9W9YYL4</accession>
<dbReference type="Proteomes" id="UP001163046">
    <property type="component" value="Unassembled WGS sequence"/>
</dbReference>
<feature type="transmembrane region" description="Helical" evidence="1">
    <location>
        <begin position="101"/>
        <end position="121"/>
    </location>
</feature>
<keyword evidence="1" id="KW-0472">Membrane</keyword>
<proteinExistence type="predicted"/>
<feature type="transmembrane region" description="Helical" evidence="1">
    <location>
        <begin position="181"/>
        <end position="203"/>
    </location>
</feature>
<name>A0A9W9YYL4_9CNID</name>
<keyword evidence="1" id="KW-0812">Transmembrane</keyword>
<evidence type="ECO:0000313" key="3">
    <source>
        <dbReference type="Proteomes" id="UP001163046"/>
    </source>
</evidence>
<evidence type="ECO:0000256" key="1">
    <source>
        <dbReference type="SAM" id="Phobius"/>
    </source>
</evidence>
<comment type="caution">
    <text evidence="2">The sequence shown here is derived from an EMBL/GenBank/DDBJ whole genome shotgun (WGS) entry which is preliminary data.</text>
</comment>
<keyword evidence="1" id="KW-1133">Transmembrane helix</keyword>
<feature type="transmembrane region" description="Helical" evidence="1">
    <location>
        <begin position="151"/>
        <end position="169"/>
    </location>
</feature>
<keyword evidence="3" id="KW-1185">Reference proteome</keyword>
<dbReference type="AlphaFoldDB" id="A0A9W9YYL4"/>
<sequence length="319" mass="35675">MTINGTRSFSSTCAAGLVTFVTGQRPFQGASTLSSRVSCTASARLQLLTSSTTCLARSCAKASSASTCLWNSTGSAVNSSATERHCKPEFAISDPEVREQFVLFVLFSITTIVFHCIKLVAPSNCARALDTSRFLLVCSSGLDSRRCRKKASLALVFYFYAFVVKWRVYQTKVIGIAYDERLFYTLLLVSGGIIWISPYFGMFSMTSVFTYYKPEALVRSAAEASQVENFFPILSMLPSQARSAQHHLVIADLEQITPQYISNVAVDYWRKKPSLKEPSYSVDGSVPDRETERIDHHARRTMREKRNCCLATCTRRMPW</sequence>
<evidence type="ECO:0000313" key="2">
    <source>
        <dbReference type="EMBL" id="KAJ7371795.1"/>
    </source>
</evidence>
<dbReference type="EMBL" id="MU826842">
    <property type="protein sequence ID" value="KAJ7371795.1"/>
    <property type="molecule type" value="Genomic_DNA"/>
</dbReference>
<gene>
    <name evidence="2" type="ORF">OS493_023136</name>
</gene>
<protein>
    <submittedName>
        <fullName evidence="2">Uncharacterized protein</fullName>
    </submittedName>
</protein>
<organism evidence="2 3">
    <name type="scientific">Desmophyllum pertusum</name>
    <dbReference type="NCBI Taxonomy" id="174260"/>
    <lineage>
        <taxon>Eukaryota</taxon>
        <taxon>Metazoa</taxon>
        <taxon>Cnidaria</taxon>
        <taxon>Anthozoa</taxon>
        <taxon>Hexacorallia</taxon>
        <taxon>Scleractinia</taxon>
        <taxon>Caryophylliina</taxon>
        <taxon>Caryophylliidae</taxon>
        <taxon>Desmophyllum</taxon>
    </lineage>
</organism>
<reference evidence="2" key="1">
    <citation type="submission" date="2023-01" db="EMBL/GenBank/DDBJ databases">
        <title>Genome assembly of the deep-sea coral Lophelia pertusa.</title>
        <authorList>
            <person name="Herrera S."/>
            <person name="Cordes E."/>
        </authorList>
    </citation>
    <scope>NUCLEOTIDE SEQUENCE</scope>
    <source>
        <strain evidence="2">USNM1676648</strain>
        <tissue evidence="2">Polyp</tissue>
    </source>
</reference>